<dbReference type="AlphaFoldDB" id="A0A317XCD5"/>
<accession>A0A317XCD5</accession>
<protein>
    <recommendedName>
        <fullName evidence="5">Mid2 domain-containing protein</fullName>
    </recommendedName>
</protein>
<keyword evidence="1" id="KW-0472">Membrane</keyword>
<feature type="chain" id="PRO_5016315437" description="Mid2 domain-containing protein" evidence="2">
    <location>
        <begin position="23"/>
        <end position="275"/>
    </location>
</feature>
<sequence>MSQIQLIISCFLLILSSPIVMATCYAPDGTTTSDSRYIPCIGIQNEFSMCCRLNDTNPDLCWPNGLCYWPAENQYYRNFCSDKSWESPNCLPRTVCDDAAGGSSTAAAQVVWCGNDSYCCGTNNDCCTSDQAFSLKSTLVSIGSNSTSSGTATVTATVTDIVSAGGDGTEESSKKKSVAIGVGVGVPLGVLSIVMLGAGYLWGRNITRAKYEAVQQTLPEGQMYAFNVENTRQDANKDLDKILDDVFDIGINEEVNIVIYEVGKQAHLSICDPLY</sequence>
<comment type="caution">
    <text evidence="3">The sequence shown here is derived from an EMBL/GenBank/DDBJ whole genome shotgun (WGS) entry which is preliminary data.</text>
</comment>
<keyword evidence="1" id="KW-0812">Transmembrane</keyword>
<feature type="signal peptide" evidence="2">
    <location>
        <begin position="1"/>
        <end position="22"/>
    </location>
</feature>
<dbReference type="RefSeq" id="XP_025473055.1">
    <property type="nucleotide sequence ID" value="XM_025615305.1"/>
</dbReference>
<feature type="transmembrane region" description="Helical" evidence="1">
    <location>
        <begin position="178"/>
        <end position="202"/>
    </location>
</feature>
<reference evidence="3 4" key="1">
    <citation type="submission" date="2016-12" db="EMBL/GenBank/DDBJ databases">
        <title>The genomes of Aspergillus section Nigri reveals drivers in fungal speciation.</title>
        <authorList>
            <consortium name="DOE Joint Genome Institute"/>
            <person name="Vesth T.C."/>
            <person name="Nybo J."/>
            <person name="Theobald S."/>
            <person name="Brandl J."/>
            <person name="Frisvad J.C."/>
            <person name="Nielsen K.F."/>
            <person name="Lyhne E.K."/>
            <person name="Kogle M.E."/>
            <person name="Kuo A."/>
            <person name="Riley R."/>
            <person name="Clum A."/>
            <person name="Nolan M."/>
            <person name="Lipzen A."/>
            <person name="Salamov A."/>
            <person name="Henrissat B."/>
            <person name="Wiebenga A."/>
            <person name="De Vries R.P."/>
            <person name="Grigoriev I.V."/>
            <person name="Mortensen U.H."/>
            <person name="Andersen M.R."/>
            <person name="Baker S.E."/>
        </authorList>
    </citation>
    <scope>NUCLEOTIDE SEQUENCE [LARGE SCALE GENOMIC DNA]</scope>
    <source>
        <strain evidence="3 4">CBS 115572</strain>
    </source>
</reference>
<keyword evidence="2" id="KW-0732">Signal</keyword>
<proteinExistence type="predicted"/>
<keyword evidence="4" id="KW-1185">Reference proteome</keyword>
<evidence type="ECO:0000313" key="3">
    <source>
        <dbReference type="EMBL" id="PWY96294.1"/>
    </source>
</evidence>
<dbReference type="STRING" id="1450535.A0A317XCD5"/>
<dbReference type="EMBL" id="MSFK01000001">
    <property type="protein sequence ID" value="PWY96294.1"/>
    <property type="molecule type" value="Genomic_DNA"/>
</dbReference>
<evidence type="ECO:0000256" key="1">
    <source>
        <dbReference type="SAM" id="Phobius"/>
    </source>
</evidence>
<evidence type="ECO:0008006" key="5">
    <source>
        <dbReference type="Google" id="ProtNLM"/>
    </source>
</evidence>
<organism evidence="3 4">
    <name type="scientific">Aspergillus sclerotioniger CBS 115572</name>
    <dbReference type="NCBI Taxonomy" id="1450535"/>
    <lineage>
        <taxon>Eukaryota</taxon>
        <taxon>Fungi</taxon>
        <taxon>Dikarya</taxon>
        <taxon>Ascomycota</taxon>
        <taxon>Pezizomycotina</taxon>
        <taxon>Eurotiomycetes</taxon>
        <taxon>Eurotiomycetidae</taxon>
        <taxon>Eurotiales</taxon>
        <taxon>Aspergillaceae</taxon>
        <taxon>Aspergillus</taxon>
        <taxon>Aspergillus subgen. Circumdati</taxon>
    </lineage>
</organism>
<gene>
    <name evidence="3" type="ORF">BO94DRAFT_580155</name>
</gene>
<keyword evidence="1" id="KW-1133">Transmembrane helix</keyword>
<dbReference type="GeneID" id="37117448"/>
<dbReference type="Proteomes" id="UP000246702">
    <property type="component" value="Unassembled WGS sequence"/>
</dbReference>
<evidence type="ECO:0000256" key="2">
    <source>
        <dbReference type="SAM" id="SignalP"/>
    </source>
</evidence>
<evidence type="ECO:0000313" key="4">
    <source>
        <dbReference type="Proteomes" id="UP000246702"/>
    </source>
</evidence>
<name>A0A317XCD5_9EURO</name>
<dbReference type="OrthoDB" id="5215637at2759"/>